<dbReference type="InterPro" id="IPR018107">
    <property type="entry name" value="Na-dicarboxylate_symporter_CS"/>
</dbReference>
<name>A0A7X9X3B6_9BURK</name>
<feature type="transmembrane region" description="Helical" evidence="10">
    <location>
        <begin position="221"/>
        <end position="250"/>
    </location>
</feature>
<evidence type="ECO:0000256" key="3">
    <source>
        <dbReference type="ARBA" id="ARBA00022475"/>
    </source>
</evidence>
<comment type="subcellular location">
    <subcellularLocation>
        <location evidence="1">Cell membrane</location>
        <topology evidence="1">Multi-pass membrane protein</topology>
    </subcellularLocation>
</comment>
<feature type="compositionally biased region" description="Basic and acidic residues" evidence="9">
    <location>
        <begin position="428"/>
        <end position="437"/>
    </location>
</feature>
<evidence type="ECO:0000256" key="5">
    <source>
        <dbReference type="ARBA" id="ARBA00022847"/>
    </source>
</evidence>
<reference evidence="11 12" key="1">
    <citation type="submission" date="2020-04" db="EMBL/GenBank/DDBJ databases">
        <title>Paraburkholderia sp. G-4-1-8 isolated from soil.</title>
        <authorList>
            <person name="Dahal R.H."/>
        </authorList>
    </citation>
    <scope>NUCLEOTIDE SEQUENCE [LARGE SCALE GENOMIC DNA]</scope>
    <source>
        <strain evidence="11 12">G-4-1-8</strain>
    </source>
</reference>
<keyword evidence="6 10" id="KW-1133">Transmembrane helix</keyword>
<keyword evidence="7 10" id="KW-0472">Membrane</keyword>
<gene>
    <name evidence="11" type="ORF">HHL14_07485</name>
</gene>
<keyword evidence="2" id="KW-0813">Transport</keyword>
<protein>
    <submittedName>
        <fullName evidence="11">Cation:dicarboxylase symporter family transporter</fullName>
    </submittedName>
</protein>
<dbReference type="PROSITE" id="PS00713">
    <property type="entry name" value="NA_DICARBOXYL_SYMP_1"/>
    <property type="match status" value="1"/>
</dbReference>
<proteinExistence type="predicted"/>
<dbReference type="RefSeq" id="WP_169496962.1">
    <property type="nucleotide sequence ID" value="NZ_JABBFZ010000003.1"/>
</dbReference>
<feature type="compositionally biased region" description="Polar residues" evidence="9">
    <location>
        <begin position="415"/>
        <end position="425"/>
    </location>
</feature>
<feature type="transmembrane region" description="Helical" evidence="10">
    <location>
        <begin position="76"/>
        <end position="97"/>
    </location>
</feature>
<comment type="function">
    <text evidence="8">Responsible for the transport of dicarboxylates such as succinate, fumarate, and malate from the periplasm across the membrane.</text>
</comment>
<dbReference type="GO" id="GO:0015141">
    <property type="term" value="F:succinate transmembrane transporter activity"/>
    <property type="evidence" value="ECO:0007669"/>
    <property type="project" value="TreeGrafter"/>
</dbReference>
<dbReference type="InterPro" id="IPR001991">
    <property type="entry name" value="Na-dicarboxylate_symporter"/>
</dbReference>
<feature type="region of interest" description="Disordered" evidence="9">
    <location>
        <begin position="415"/>
        <end position="449"/>
    </location>
</feature>
<feature type="transmembrane region" description="Helical" evidence="10">
    <location>
        <begin position="39"/>
        <end position="56"/>
    </location>
</feature>
<dbReference type="FunFam" id="1.10.3860.10:FF:000001">
    <property type="entry name" value="C4-dicarboxylate transport protein"/>
    <property type="match status" value="1"/>
</dbReference>
<keyword evidence="4 10" id="KW-0812">Transmembrane</keyword>
<evidence type="ECO:0000256" key="10">
    <source>
        <dbReference type="SAM" id="Phobius"/>
    </source>
</evidence>
<dbReference type="GO" id="GO:0015138">
    <property type="term" value="F:fumarate transmembrane transporter activity"/>
    <property type="evidence" value="ECO:0007669"/>
    <property type="project" value="TreeGrafter"/>
</dbReference>
<feature type="transmembrane region" description="Helical" evidence="10">
    <location>
        <begin position="133"/>
        <end position="161"/>
    </location>
</feature>
<keyword evidence="12" id="KW-1185">Reference proteome</keyword>
<dbReference type="InterPro" id="IPR036458">
    <property type="entry name" value="Na:dicarbo_symporter_sf"/>
</dbReference>
<dbReference type="Pfam" id="PF00375">
    <property type="entry name" value="SDF"/>
    <property type="match status" value="1"/>
</dbReference>
<sequence>MAQLRKLHVQVLLALVLAVVLGVLAPATAIAMKPLGDAFIALLRMLLAPIVFCTVVHGMSHVQDMRKLGRLGAKTLIYFEVVSTFAMFVGLVLVNVFKPGVGMHAAHLESTGKIAQFAASAAHMTVGDFLLGIVPATLVGAFATGNILQVLFIAILAGIALNLSVGRDSILLRGVGEAQRVLFTILGFIMRLAPLGAFGAMAAAVGSYGGATLLYLMKLVLLYWAASIGFVLLVFGGITASCGVSIFAVLRLIREELLLVFGTASGEVAFPRLVQKLQQAGCDEMVVGFVLPAGYSFNLDGTGIYMAMAVGFIAQATDTPFSISQQIALLGVLMLTSKGGTTVAGGAFIKLAATMESLRVLPLGGLGLLFGIDRLMATCTALTNMIGNTVAVIALAKWEHAFDIDAFRAWRDTHAPTSRQLDTPPTSDPRHDAHEQRAATLASPRSSTK</sequence>
<feature type="transmembrane region" description="Helical" evidence="10">
    <location>
        <begin position="181"/>
        <end position="209"/>
    </location>
</feature>
<dbReference type="PANTHER" id="PTHR42865">
    <property type="entry name" value="PROTON/GLUTAMATE-ASPARTATE SYMPORTER"/>
    <property type="match status" value="1"/>
</dbReference>
<evidence type="ECO:0000313" key="11">
    <source>
        <dbReference type="EMBL" id="NML30673.1"/>
    </source>
</evidence>
<dbReference type="GO" id="GO:0015366">
    <property type="term" value="F:malate:proton symporter activity"/>
    <property type="evidence" value="ECO:0007669"/>
    <property type="project" value="TreeGrafter"/>
</dbReference>
<evidence type="ECO:0000256" key="4">
    <source>
        <dbReference type="ARBA" id="ARBA00022692"/>
    </source>
</evidence>
<dbReference type="PANTHER" id="PTHR42865:SF1">
    <property type="entry name" value="AEROBIC C4-DICARBOXYLATE TRANSPORT PROTEIN"/>
    <property type="match status" value="1"/>
</dbReference>
<evidence type="ECO:0000256" key="7">
    <source>
        <dbReference type="ARBA" id="ARBA00023136"/>
    </source>
</evidence>
<organism evidence="11 12">
    <name type="scientific">Paraburkholderia antibiotica</name>
    <dbReference type="NCBI Taxonomy" id="2728839"/>
    <lineage>
        <taxon>Bacteria</taxon>
        <taxon>Pseudomonadati</taxon>
        <taxon>Pseudomonadota</taxon>
        <taxon>Betaproteobacteria</taxon>
        <taxon>Burkholderiales</taxon>
        <taxon>Burkholderiaceae</taxon>
        <taxon>Paraburkholderia</taxon>
    </lineage>
</organism>
<evidence type="ECO:0000256" key="6">
    <source>
        <dbReference type="ARBA" id="ARBA00022989"/>
    </source>
</evidence>
<evidence type="ECO:0000313" key="12">
    <source>
        <dbReference type="Proteomes" id="UP000583127"/>
    </source>
</evidence>
<evidence type="ECO:0000256" key="2">
    <source>
        <dbReference type="ARBA" id="ARBA00022448"/>
    </source>
</evidence>
<dbReference type="AlphaFoldDB" id="A0A7X9X3B6"/>
<dbReference type="SUPFAM" id="SSF118215">
    <property type="entry name" value="Proton glutamate symport protein"/>
    <property type="match status" value="1"/>
</dbReference>
<dbReference type="EMBL" id="JABBFZ010000003">
    <property type="protein sequence ID" value="NML30673.1"/>
    <property type="molecule type" value="Genomic_DNA"/>
</dbReference>
<evidence type="ECO:0000256" key="1">
    <source>
        <dbReference type="ARBA" id="ARBA00004651"/>
    </source>
</evidence>
<dbReference type="GO" id="GO:0070778">
    <property type="term" value="P:L-aspartate transmembrane transport"/>
    <property type="evidence" value="ECO:0007669"/>
    <property type="project" value="TreeGrafter"/>
</dbReference>
<evidence type="ECO:0000256" key="8">
    <source>
        <dbReference type="ARBA" id="ARBA00053346"/>
    </source>
</evidence>
<dbReference type="GO" id="GO:0005886">
    <property type="term" value="C:plasma membrane"/>
    <property type="evidence" value="ECO:0007669"/>
    <property type="project" value="UniProtKB-SubCell"/>
</dbReference>
<keyword evidence="5" id="KW-0769">Symport</keyword>
<dbReference type="Gene3D" id="1.10.3860.10">
    <property type="entry name" value="Sodium:dicarboxylate symporter"/>
    <property type="match status" value="1"/>
</dbReference>
<dbReference type="Proteomes" id="UP000583127">
    <property type="component" value="Unassembled WGS sequence"/>
</dbReference>
<comment type="caution">
    <text evidence="11">The sequence shown here is derived from an EMBL/GenBank/DDBJ whole genome shotgun (WGS) entry which is preliminary data.</text>
</comment>
<keyword evidence="3" id="KW-1003">Cell membrane</keyword>
<evidence type="ECO:0000256" key="9">
    <source>
        <dbReference type="SAM" id="MobiDB-lite"/>
    </source>
</evidence>
<accession>A0A7X9X3B6</accession>
<dbReference type="PRINTS" id="PR00173">
    <property type="entry name" value="EDTRNSPORT"/>
</dbReference>